<evidence type="ECO:0000256" key="6">
    <source>
        <dbReference type="PROSITE-ProRule" id="PRU01016"/>
    </source>
</evidence>
<dbReference type="RefSeq" id="WP_121221313.1">
    <property type="nucleotide sequence ID" value="NZ_JBIUBA010000002.1"/>
</dbReference>
<evidence type="ECO:0000256" key="2">
    <source>
        <dbReference type="ARBA" id="ARBA00022603"/>
    </source>
</evidence>
<keyword evidence="4 6" id="KW-0949">S-adenosyl-L-methionine</keyword>
<dbReference type="Gene3D" id="3.40.50.150">
    <property type="entry name" value="Vaccinia Virus protein VP39"/>
    <property type="match status" value="1"/>
</dbReference>
<dbReference type="PROSITE" id="PS51679">
    <property type="entry name" value="SAM_MT_C5"/>
    <property type="match status" value="1"/>
</dbReference>
<keyword evidence="9" id="KW-1185">Reference proteome</keyword>
<name>A0A495XDA3_9PSEU</name>
<feature type="compositionally biased region" description="Polar residues" evidence="7">
    <location>
        <begin position="310"/>
        <end position="321"/>
    </location>
</feature>
<evidence type="ECO:0000256" key="3">
    <source>
        <dbReference type="ARBA" id="ARBA00022679"/>
    </source>
</evidence>
<dbReference type="PANTHER" id="PTHR10629">
    <property type="entry name" value="CYTOSINE-SPECIFIC METHYLTRANSFERASE"/>
    <property type="match status" value="1"/>
</dbReference>
<reference evidence="8 9" key="1">
    <citation type="submission" date="2018-10" db="EMBL/GenBank/DDBJ databases">
        <title>Sequencing the genomes of 1000 actinobacteria strains.</title>
        <authorList>
            <person name="Klenk H.-P."/>
        </authorList>
    </citation>
    <scope>NUCLEOTIDE SEQUENCE [LARGE SCALE GENOMIC DNA]</scope>
    <source>
        <strain evidence="8 9">DSM 43911</strain>
    </source>
</reference>
<keyword evidence="2 6" id="KW-0489">Methyltransferase</keyword>
<feature type="compositionally biased region" description="Basic and acidic residues" evidence="7">
    <location>
        <begin position="261"/>
        <end position="279"/>
    </location>
</feature>
<evidence type="ECO:0000256" key="1">
    <source>
        <dbReference type="ARBA" id="ARBA00011975"/>
    </source>
</evidence>
<comment type="similarity">
    <text evidence="6">Belongs to the class I-like SAM-binding methyltransferase superfamily. C5-methyltransferase family.</text>
</comment>
<feature type="region of interest" description="Disordered" evidence="7">
    <location>
        <begin position="183"/>
        <end position="324"/>
    </location>
</feature>
<dbReference type="GO" id="GO:0009307">
    <property type="term" value="P:DNA restriction-modification system"/>
    <property type="evidence" value="ECO:0007669"/>
    <property type="project" value="UniProtKB-KW"/>
</dbReference>
<dbReference type="GO" id="GO:0044027">
    <property type="term" value="P:negative regulation of gene expression via chromosomal CpG island methylation"/>
    <property type="evidence" value="ECO:0007669"/>
    <property type="project" value="TreeGrafter"/>
</dbReference>
<proteinExistence type="inferred from homology"/>
<dbReference type="AlphaFoldDB" id="A0A495XDA3"/>
<gene>
    <name evidence="8" type="ORF">DFJ66_2749</name>
</gene>
<evidence type="ECO:0000313" key="9">
    <source>
        <dbReference type="Proteomes" id="UP000272729"/>
    </source>
</evidence>
<dbReference type="EMBL" id="RBXR01000001">
    <property type="protein sequence ID" value="RKT69518.1"/>
    <property type="molecule type" value="Genomic_DNA"/>
</dbReference>
<dbReference type="Proteomes" id="UP000272729">
    <property type="component" value="Unassembled WGS sequence"/>
</dbReference>
<evidence type="ECO:0000313" key="8">
    <source>
        <dbReference type="EMBL" id="RKT69518.1"/>
    </source>
</evidence>
<dbReference type="PANTHER" id="PTHR10629:SF52">
    <property type="entry name" value="DNA (CYTOSINE-5)-METHYLTRANSFERASE 1"/>
    <property type="match status" value="1"/>
</dbReference>
<dbReference type="GO" id="GO:0032259">
    <property type="term" value="P:methylation"/>
    <property type="evidence" value="ECO:0007669"/>
    <property type="project" value="UniProtKB-KW"/>
</dbReference>
<organism evidence="8 9">
    <name type="scientific">Saccharothrix variisporea</name>
    <dbReference type="NCBI Taxonomy" id="543527"/>
    <lineage>
        <taxon>Bacteria</taxon>
        <taxon>Bacillati</taxon>
        <taxon>Actinomycetota</taxon>
        <taxon>Actinomycetes</taxon>
        <taxon>Pseudonocardiales</taxon>
        <taxon>Pseudonocardiaceae</taxon>
        <taxon>Saccharothrix</taxon>
    </lineage>
</organism>
<evidence type="ECO:0000256" key="4">
    <source>
        <dbReference type="ARBA" id="ARBA00022691"/>
    </source>
</evidence>
<dbReference type="PROSITE" id="PS00094">
    <property type="entry name" value="C5_MTASE_1"/>
    <property type="match status" value="1"/>
</dbReference>
<keyword evidence="3 6" id="KW-0808">Transferase</keyword>
<dbReference type="InterPro" id="IPR050390">
    <property type="entry name" value="C5-Methyltransferase"/>
</dbReference>
<dbReference type="GO" id="GO:0003886">
    <property type="term" value="F:DNA (cytosine-5-)-methyltransferase activity"/>
    <property type="evidence" value="ECO:0007669"/>
    <property type="project" value="UniProtKB-EC"/>
</dbReference>
<evidence type="ECO:0000256" key="7">
    <source>
        <dbReference type="SAM" id="MobiDB-lite"/>
    </source>
</evidence>
<dbReference type="InterPro" id="IPR001525">
    <property type="entry name" value="C5_MeTfrase"/>
</dbReference>
<dbReference type="EC" id="2.1.1.37" evidence="1"/>
<sequence>MTTTDAPVIGSLCTGYGGLDLGVLAALGGGRIAWVSDNDPHIAQLLAACMPDVPNLGDLRHVDWRAVEPVDVLVAGFPCQDISAAGKRAGIEKGTRSGLWTDIVAGLRLLRPTLVVLENVAALRWRNGGLHRVLGDLAQAGYDALWRSVRASDIGAAHRRERVFLLAWRRALRTLAAAAHPDGQLLRAHPRPLPHPAPQRIRRTTTPDQRPRGAGGNDSPPAHPTSLRHRISRPQSRTGLPPAAVATGAPARDAANVAAHPTRDGRHQGMPRATREQGRPDAPLGHHPTPHSDRRPSGRYHLVAVPGPTGDSTASHTTGPASETVDWGVYETAVRRWEAVLGRPAPHPTQPGSHGRPVLAPTFVEHLMGLPSGWVTDLPLPRTAQLRALGNGVVPQQAAHAVSLLLDDLDELLKSHRHHGEEVLAA</sequence>
<feature type="active site" evidence="6">
    <location>
        <position position="79"/>
    </location>
</feature>
<comment type="caution">
    <text evidence="8">The sequence shown here is derived from an EMBL/GenBank/DDBJ whole genome shotgun (WGS) entry which is preliminary data.</text>
</comment>
<protein>
    <recommendedName>
        <fullName evidence="1">DNA (cytosine-5-)-methyltransferase</fullName>
        <ecNumber evidence="1">2.1.1.37</ecNumber>
    </recommendedName>
</protein>
<accession>A0A495XDA3</accession>
<dbReference type="Pfam" id="PF00145">
    <property type="entry name" value="DNA_methylase"/>
    <property type="match status" value="1"/>
</dbReference>
<dbReference type="InterPro" id="IPR018117">
    <property type="entry name" value="C5_DNA_meth_AS"/>
</dbReference>
<dbReference type="GO" id="GO:0003677">
    <property type="term" value="F:DNA binding"/>
    <property type="evidence" value="ECO:0007669"/>
    <property type="project" value="TreeGrafter"/>
</dbReference>
<dbReference type="SUPFAM" id="SSF53335">
    <property type="entry name" value="S-adenosyl-L-methionine-dependent methyltransferases"/>
    <property type="match status" value="1"/>
</dbReference>
<dbReference type="InterPro" id="IPR029063">
    <property type="entry name" value="SAM-dependent_MTases_sf"/>
</dbReference>
<keyword evidence="5" id="KW-0680">Restriction system</keyword>
<evidence type="ECO:0000256" key="5">
    <source>
        <dbReference type="ARBA" id="ARBA00022747"/>
    </source>
</evidence>
<dbReference type="PRINTS" id="PR00105">
    <property type="entry name" value="C5METTRFRASE"/>
</dbReference>
<dbReference type="OrthoDB" id="9813719at2"/>